<dbReference type="RefSeq" id="WP_311627475.1">
    <property type="nucleotide sequence ID" value="NZ_JAVRFE010000067.1"/>
</dbReference>
<dbReference type="Proteomes" id="UP001180551">
    <property type="component" value="Unassembled WGS sequence"/>
</dbReference>
<proteinExistence type="predicted"/>
<keyword evidence="4" id="KW-1185">Reference proteome</keyword>
<reference evidence="3" key="1">
    <citation type="submission" date="2024-05" db="EMBL/GenBank/DDBJ databases">
        <title>30 novel species of actinomycetes from the DSMZ collection.</title>
        <authorList>
            <person name="Nouioui I."/>
        </authorList>
    </citation>
    <scope>NUCLEOTIDE SEQUENCE</scope>
    <source>
        <strain evidence="3">DSM 41527</strain>
    </source>
</reference>
<keyword evidence="2" id="KW-0732">Signal</keyword>
<comment type="caution">
    <text evidence="3">The sequence shown here is derived from an EMBL/GenBank/DDBJ whole genome shotgun (WGS) entry which is preliminary data.</text>
</comment>
<feature type="chain" id="PRO_5045213230" evidence="2">
    <location>
        <begin position="28"/>
        <end position="64"/>
    </location>
</feature>
<feature type="signal peptide" evidence="2">
    <location>
        <begin position="1"/>
        <end position="27"/>
    </location>
</feature>
<organism evidence="3 4">
    <name type="scientific">Streptomyces mooreae</name>
    <dbReference type="NCBI Taxonomy" id="3075523"/>
    <lineage>
        <taxon>Bacteria</taxon>
        <taxon>Bacillati</taxon>
        <taxon>Actinomycetota</taxon>
        <taxon>Actinomycetes</taxon>
        <taxon>Kitasatosporales</taxon>
        <taxon>Streptomycetaceae</taxon>
        <taxon>Streptomyces</taxon>
    </lineage>
</organism>
<feature type="region of interest" description="Disordered" evidence="1">
    <location>
        <begin position="24"/>
        <end position="64"/>
    </location>
</feature>
<evidence type="ECO:0000256" key="2">
    <source>
        <dbReference type="SAM" id="SignalP"/>
    </source>
</evidence>
<protein>
    <submittedName>
        <fullName evidence="3">Uncharacterized protein</fullName>
    </submittedName>
</protein>
<evidence type="ECO:0000256" key="1">
    <source>
        <dbReference type="SAM" id="MobiDB-lite"/>
    </source>
</evidence>
<accession>A0ABU2TI12</accession>
<sequence length="64" mass="6364">MTLTKKTLVVGALALAAFGGAAAPALADSHTPAPPNPAVAPDNHIPVIPMDNHAPIAPLDSHTP</sequence>
<dbReference type="EMBL" id="JAVRFE010000067">
    <property type="protein sequence ID" value="MDT0460547.1"/>
    <property type="molecule type" value="Genomic_DNA"/>
</dbReference>
<name>A0ABU2TI12_9ACTN</name>
<evidence type="ECO:0000313" key="3">
    <source>
        <dbReference type="EMBL" id="MDT0460547.1"/>
    </source>
</evidence>
<gene>
    <name evidence="3" type="ORF">RM550_33310</name>
</gene>
<evidence type="ECO:0000313" key="4">
    <source>
        <dbReference type="Proteomes" id="UP001180551"/>
    </source>
</evidence>